<feature type="non-terminal residue" evidence="4">
    <location>
        <position position="1"/>
    </location>
</feature>
<dbReference type="PROSITE" id="PS50800">
    <property type="entry name" value="SAP"/>
    <property type="match status" value="1"/>
</dbReference>
<evidence type="ECO:0000313" key="5">
    <source>
        <dbReference type="Proteomes" id="UP000789901"/>
    </source>
</evidence>
<organism evidence="4 5">
    <name type="scientific">Gigaspora margarita</name>
    <dbReference type="NCBI Taxonomy" id="4874"/>
    <lineage>
        <taxon>Eukaryota</taxon>
        <taxon>Fungi</taxon>
        <taxon>Fungi incertae sedis</taxon>
        <taxon>Mucoromycota</taxon>
        <taxon>Glomeromycotina</taxon>
        <taxon>Glomeromycetes</taxon>
        <taxon>Diversisporales</taxon>
        <taxon>Gigasporaceae</taxon>
        <taxon>Gigaspora</taxon>
    </lineage>
</organism>
<evidence type="ECO:0000313" key="4">
    <source>
        <dbReference type="EMBL" id="CAG8813001.1"/>
    </source>
</evidence>
<evidence type="ECO:0000259" key="3">
    <source>
        <dbReference type="PROSITE" id="PS50800"/>
    </source>
</evidence>
<keyword evidence="1" id="KW-0238">DNA-binding</keyword>
<keyword evidence="5" id="KW-1185">Reference proteome</keyword>
<dbReference type="InterPro" id="IPR010998">
    <property type="entry name" value="Integrase_recombinase_N"/>
</dbReference>
<gene>
    <name evidence="4" type="ORF">GMARGA_LOCUS25680</name>
</gene>
<comment type="caution">
    <text evidence="4">The sequence shown here is derived from an EMBL/GenBank/DDBJ whole genome shotgun (WGS) entry which is preliminary data.</text>
</comment>
<dbReference type="InterPro" id="IPR052055">
    <property type="entry name" value="Hepadnavirus_pol/RT"/>
</dbReference>
<proteinExistence type="predicted"/>
<accession>A0ABN7W2Y2</accession>
<evidence type="ECO:0000256" key="2">
    <source>
        <dbReference type="SAM" id="MobiDB-lite"/>
    </source>
</evidence>
<name>A0ABN7W2Y2_GIGMA</name>
<reference evidence="4 5" key="1">
    <citation type="submission" date="2021-06" db="EMBL/GenBank/DDBJ databases">
        <authorList>
            <person name="Kallberg Y."/>
            <person name="Tangrot J."/>
            <person name="Rosling A."/>
        </authorList>
    </citation>
    <scope>NUCLEOTIDE SEQUENCE [LARGE SCALE GENOMIC DNA]</scope>
    <source>
        <strain evidence="4 5">120-4 pot B 10/14</strain>
    </source>
</reference>
<feature type="non-terminal residue" evidence="4">
    <location>
        <position position="764"/>
    </location>
</feature>
<dbReference type="Proteomes" id="UP000789901">
    <property type="component" value="Unassembled WGS sequence"/>
</dbReference>
<evidence type="ECO:0000256" key="1">
    <source>
        <dbReference type="ARBA" id="ARBA00023125"/>
    </source>
</evidence>
<dbReference type="PANTHER" id="PTHR33050:SF7">
    <property type="entry name" value="RIBONUCLEASE H"/>
    <property type="match status" value="1"/>
</dbReference>
<protein>
    <submittedName>
        <fullName evidence="4">45462_t:CDS:1</fullName>
    </submittedName>
</protein>
<dbReference type="EMBL" id="CAJVQB010028754">
    <property type="protein sequence ID" value="CAG8813001.1"/>
    <property type="molecule type" value="Genomic_DNA"/>
</dbReference>
<feature type="domain" description="SAP" evidence="3">
    <location>
        <begin position="38"/>
        <end position="72"/>
    </location>
</feature>
<dbReference type="SUPFAM" id="SSF47823">
    <property type="entry name" value="lambda integrase-like, N-terminal domain"/>
    <property type="match status" value="1"/>
</dbReference>
<dbReference type="InterPro" id="IPR003034">
    <property type="entry name" value="SAP_dom"/>
</dbReference>
<dbReference type="Gene3D" id="1.10.150.130">
    <property type="match status" value="1"/>
</dbReference>
<sequence length="764" mass="85521">SVTIEDESSSTNSDVELSRKNDAELAQKIGQTNFEANFGRMSVEILRFLCHEMGVSDTGSKQELVSRLVNVSKKKNVSLNSDGSEKGKAVDIDSDVKEVPGEGYKFSPETGRAFANMFGNVLVDSNNLGTKGYTDRLPPRTPFLPSDMPMSEEMQEGLWKKRELSKARNQWEYNEWCRTGLLLDKALLTGDIEYVQLARQVALERAYVVMVADEDGWNVAVKMASGDWLDPMSQLFSGKRERARVAAQQFPRNKRSKISDRQNQFSNSQHVLPQFQFPGISQKQQSFRNSSRAPYSDAGASNRATPAKQEKDIMRMSVGQESIWSRPFMVEALDQKEVDHTWIEVSPKVENGIILDNSQIVTGRLHTDLAVQYWKKVINPAPVVLEWLEKRIPLFPRGVMELASLPVPKQWQFTQRVEVIGVDLEGCGWVRAVEKGSWDPVQKPKFCGLIIDTLEGLVIALENKTKATVALLKTLLETPLVSVRKLASVAGKIQKSGVLSFDRCQESIGKRVGQGDCIVKSSSRGCAVANRKLGKLEWPPGMETIQSEIGVCRCGIYQDLVASGSWIEKLSANVIAQLEAIAVLWVLQSLGEQLKGSVITLMIDNKVALRTVQYGGPRKWQKDIAREIWNLCLEKDLEIFQVLWVPSKSNLADVFTRILDPGDWTLKLEIVEQLQSRWGRFDVDRVLIKNSVSEAYNKRLEKAWKVFLGFATKTNSSPLAASGFTVLAFVAWMEMLGRVSELAGCLASISRAHKIQGWCDPTKE</sequence>
<feature type="region of interest" description="Disordered" evidence="2">
    <location>
        <begin position="286"/>
        <end position="311"/>
    </location>
</feature>
<dbReference type="PANTHER" id="PTHR33050">
    <property type="entry name" value="REVERSE TRANSCRIPTASE DOMAIN-CONTAINING PROTEIN"/>
    <property type="match status" value="1"/>
</dbReference>